<feature type="compositionally biased region" description="Basic residues" evidence="1">
    <location>
        <begin position="122"/>
        <end position="133"/>
    </location>
</feature>
<evidence type="ECO:0000256" key="1">
    <source>
        <dbReference type="SAM" id="MobiDB-lite"/>
    </source>
</evidence>
<dbReference type="Proteomes" id="UP001420932">
    <property type="component" value="Unassembled WGS sequence"/>
</dbReference>
<dbReference type="AlphaFoldDB" id="A0AAP0PRH7"/>
<evidence type="ECO:0000313" key="3">
    <source>
        <dbReference type="Proteomes" id="UP001420932"/>
    </source>
</evidence>
<feature type="region of interest" description="Disordered" evidence="1">
    <location>
        <begin position="92"/>
        <end position="150"/>
    </location>
</feature>
<gene>
    <name evidence="2" type="ORF">Syun_008590</name>
</gene>
<accession>A0AAP0PRH7</accession>
<evidence type="ECO:0000313" key="2">
    <source>
        <dbReference type="EMBL" id="KAK9150281.1"/>
    </source>
</evidence>
<dbReference type="EMBL" id="JBBNAF010000004">
    <property type="protein sequence ID" value="KAK9150281.1"/>
    <property type="molecule type" value="Genomic_DNA"/>
</dbReference>
<keyword evidence="3" id="KW-1185">Reference proteome</keyword>
<organism evidence="2 3">
    <name type="scientific">Stephania yunnanensis</name>
    <dbReference type="NCBI Taxonomy" id="152371"/>
    <lineage>
        <taxon>Eukaryota</taxon>
        <taxon>Viridiplantae</taxon>
        <taxon>Streptophyta</taxon>
        <taxon>Embryophyta</taxon>
        <taxon>Tracheophyta</taxon>
        <taxon>Spermatophyta</taxon>
        <taxon>Magnoliopsida</taxon>
        <taxon>Ranunculales</taxon>
        <taxon>Menispermaceae</taxon>
        <taxon>Menispermoideae</taxon>
        <taxon>Cissampelideae</taxon>
        <taxon>Stephania</taxon>
    </lineage>
</organism>
<proteinExistence type="predicted"/>
<name>A0AAP0PRH7_9MAGN</name>
<comment type="caution">
    <text evidence="2">The sequence shown here is derived from an EMBL/GenBank/DDBJ whole genome shotgun (WGS) entry which is preliminary data.</text>
</comment>
<reference evidence="2 3" key="1">
    <citation type="submission" date="2024-01" db="EMBL/GenBank/DDBJ databases">
        <title>Genome assemblies of Stephania.</title>
        <authorList>
            <person name="Yang L."/>
        </authorList>
    </citation>
    <scope>NUCLEOTIDE SEQUENCE [LARGE SCALE GENOMIC DNA]</scope>
    <source>
        <strain evidence="2">YNDBR</strain>
        <tissue evidence="2">Leaf</tissue>
    </source>
</reference>
<feature type="compositionally biased region" description="Acidic residues" evidence="1">
    <location>
        <begin position="138"/>
        <end position="150"/>
    </location>
</feature>
<protein>
    <submittedName>
        <fullName evidence="2">Uncharacterized protein</fullName>
    </submittedName>
</protein>
<sequence>MNVDYRTIPQKDLAKFVLSEGGWSKLLLQSPAISGNEHEDPTLLHLIKAKLQRKRLELTQTTPDQPVDDEAVYYKMDVMDVHNVGEMSDGEMWFTEKGGMGTDEMRSAEKGGMGMNAEASSRPRRRRRRRRRIGVVAEAEDEEEEMRGSR</sequence>